<protein>
    <submittedName>
        <fullName evidence="1">Uncharacterized protein</fullName>
    </submittedName>
</protein>
<proteinExistence type="predicted"/>
<dbReference type="HOGENOM" id="CLU_896573_0_0_6"/>
<organism evidence="1 2">
    <name type="scientific">Legionella drancourtii LLAP12</name>
    <dbReference type="NCBI Taxonomy" id="658187"/>
    <lineage>
        <taxon>Bacteria</taxon>
        <taxon>Pseudomonadati</taxon>
        <taxon>Pseudomonadota</taxon>
        <taxon>Gammaproteobacteria</taxon>
        <taxon>Legionellales</taxon>
        <taxon>Legionellaceae</taxon>
        <taxon>Legionella</taxon>
    </lineage>
</organism>
<gene>
    <name evidence="1" type="ORF">LDG_8627</name>
</gene>
<accession>G9ETJ5</accession>
<dbReference type="AlphaFoldDB" id="G9ETJ5"/>
<name>G9ETJ5_9GAMM</name>
<dbReference type="Proteomes" id="UP000002770">
    <property type="component" value="Unassembled WGS sequence"/>
</dbReference>
<keyword evidence="2" id="KW-1185">Reference proteome</keyword>
<dbReference type="EMBL" id="JH413847">
    <property type="protein sequence ID" value="EHL29662.1"/>
    <property type="molecule type" value="Genomic_DNA"/>
</dbReference>
<reference evidence="1 2" key="1">
    <citation type="journal article" date="2011" name="BMC Genomics">
        <title>Insight into cross-talk between intra-amoebal pathogens.</title>
        <authorList>
            <person name="Gimenez G."/>
            <person name="Bertelli C."/>
            <person name="Moliner C."/>
            <person name="Robert C."/>
            <person name="Raoult D."/>
            <person name="Fournier P.E."/>
            <person name="Greub G."/>
        </authorList>
    </citation>
    <scope>NUCLEOTIDE SEQUENCE [LARGE SCALE GENOMIC DNA]</scope>
    <source>
        <strain evidence="1 2">LLAP12</strain>
    </source>
</reference>
<sequence>MVYEVMEESINAKIEQLSQYPWHTSKTLLELHNSRWLEPQHAAQKQQVHSLKTLCNDLLEPAFQHYLHNEYEREQAEELCAHLRTCIEQVMSNTLSDEYAPILSNAVEFSDIELYRRATKQVRPLRFTEAKAFHPPFDVILPFICTNMDSSKYNAQLDTLVEKTIAAGILYRQTQKQATALRLDLEEGKAPEGYVSLRASLPQNNRFRNKIIEKLAAHLHTERNPNYPKCMNEEADFFIPKNSFLLASLTKQIADFKQEHKKLHSAKNGSLSSRFIETMSTNLARQLKDTLLSEKYIEHEPHPLRHNFSN</sequence>
<dbReference type="InParanoid" id="G9ETJ5"/>
<evidence type="ECO:0000313" key="2">
    <source>
        <dbReference type="Proteomes" id="UP000002770"/>
    </source>
</evidence>
<dbReference type="eggNOG" id="ENOG5030TSW">
    <property type="taxonomic scope" value="Bacteria"/>
</dbReference>
<evidence type="ECO:0000313" key="1">
    <source>
        <dbReference type="EMBL" id="EHL29662.1"/>
    </source>
</evidence>